<name>A0ABV9IFL7_9DEIO</name>
<accession>A0ABV9IFL7</accession>
<dbReference type="RefSeq" id="WP_380063460.1">
    <property type="nucleotide sequence ID" value="NZ_JBHSEI010000017.1"/>
</dbReference>
<feature type="signal peptide" evidence="1">
    <location>
        <begin position="1"/>
        <end position="19"/>
    </location>
</feature>
<evidence type="ECO:0008006" key="4">
    <source>
        <dbReference type="Google" id="ProtNLM"/>
    </source>
</evidence>
<protein>
    <recommendedName>
        <fullName evidence="4">Outer membrane protein beta-barrel domain-containing protein</fullName>
    </recommendedName>
</protein>
<dbReference type="Proteomes" id="UP001595952">
    <property type="component" value="Unassembled WGS sequence"/>
</dbReference>
<comment type="caution">
    <text evidence="2">The sequence shown here is derived from an EMBL/GenBank/DDBJ whole genome shotgun (WGS) entry which is preliminary data.</text>
</comment>
<evidence type="ECO:0000256" key="1">
    <source>
        <dbReference type="SAM" id="SignalP"/>
    </source>
</evidence>
<dbReference type="EMBL" id="JBHSEI010000017">
    <property type="protein sequence ID" value="MFC4640480.1"/>
    <property type="molecule type" value="Genomic_DNA"/>
</dbReference>
<gene>
    <name evidence="2" type="ORF">ACFO0D_19300</name>
</gene>
<keyword evidence="1" id="KW-0732">Signal</keyword>
<sequence>MKKVLLSVLALSALSSASASERIGAYLLGLQYERDVNATDSVRYGVGLPVALGFGGGGVLALSGDVSYLRHVAPASQVVQPYFGGSLGLVGIFGTSEGTSAAGVVLFPNVLGGLNFNVSNSLSLFTEAGVGPRVIFAGASDGTSSAGGTDVSLGFGVRVGLNYTVR</sequence>
<reference evidence="3" key="1">
    <citation type="journal article" date="2019" name="Int. J. Syst. Evol. Microbiol.">
        <title>The Global Catalogue of Microorganisms (GCM) 10K type strain sequencing project: providing services to taxonomists for standard genome sequencing and annotation.</title>
        <authorList>
            <consortium name="The Broad Institute Genomics Platform"/>
            <consortium name="The Broad Institute Genome Sequencing Center for Infectious Disease"/>
            <person name="Wu L."/>
            <person name="Ma J."/>
        </authorList>
    </citation>
    <scope>NUCLEOTIDE SEQUENCE [LARGE SCALE GENOMIC DNA]</scope>
    <source>
        <strain evidence="3">CCUG 55995</strain>
    </source>
</reference>
<organism evidence="2 3">
    <name type="scientific">Deinococcus hohokamensis</name>
    <dbReference type="NCBI Taxonomy" id="309883"/>
    <lineage>
        <taxon>Bacteria</taxon>
        <taxon>Thermotogati</taxon>
        <taxon>Deinococcota</taxon>
        <taxon>Deinococci</taxon>
        <taxon>Deinococcales</taxon>
        <taxon>Deinococcaceae</taxon>
        <taxon>Deinococcus</taxon>
    </lineage>
</organism>
<proteinExistence type="predicted"/>
<evidence type="ECO:0000313" key="3">
    <source>
        <dbReference type="Proteomes" id="UP001595952"/>
    </source>
</evidence>
<keyword evidence="3" id="KW-1185">Reference proteome</keyword>
<evidence type="ECO:0000313" key="2">
    <source>
        <dbReference type="EMBL" id="MFC4640480.1"/>
    </source>
</evidence>
<feature type="chain" id="PRO_5045377603" description="Outer membrane protein beta-barrel domain-containing protein" evidence="1">
    <location>
        <begin position="20"/>
        <end position="166"/>
    </location>
</feature>